<organism evidence="1">
    <name type="scientific">uncultured Caudovirales phage</name>
    <dbReference type="NCBI Taxonomy" id="2100421"/>
    <lineage>
        <taxon>Viruses</taxon>
        <taxon>Duplodnaviria</taxon>
        <taxon>Heunggongvirae</taxon>
        <taxon>Uroviricota</taxon>
        <taxon>Caudoviricetes</taxon>
        <taxon>Peduoviridae</taxon>
        <taxon>Maltschvirus</taxon>
        <taxon>Maltschvirus maltsch</taxon>
    </lineage>
</organism>
<gene>
    <name evidence="1" type="ORF">UFOVP112_177</name>
</gene>
<reference evidence="1" key="1">
    <citation type="submission" date="2020-04" db="EMBL/GenBank/DDBJ databases">
        <authorList>
            <person name="Chiriac C."/>
            <person name="Salcher M."/>
            <person name="Ghai R."/>
            <person name="Kavagutti S V."/>
        </authorList>
    </citation>
    <scope>NUCLEOTIDE SEQUENCE</scope>
</reference>
<accession>A0A6J5LBD6</accession>
<dbReference type="InterPro" id="IPR036514">
    <property type="entry name" value="SGNH_hydro_sf"/>
</dbReference>
<proteinExistence type="predicted"/>
<sequence>MSIQYAFPFCAISDLGTPKTVSGTITVSVPSLDIMITKECVIDSRTWQDQLPDDTLTLSMPGEFLFDSEIEFNISATVETTDCLFLFFAPQLIHNQSLDAKVLPKSQQVVDTEFNNLKIWHNLPLRNNQQAQIVLVTYVQETEKTVVGNLADKITFRKTLTYIEQPATKSGMTIDENIEYYLGKDRLKNLYFDRRIPAAWDIPPRLSNTLSIKNSNTTGFFRGDSKTYYYNNLGYRSNIDYTVDLLKDKRIILCLGDSDTFGVGVEYEEIWPTLIQQQTNSVVLNISVPGISNDGITRIGVQTIQTLSNQIDAVLIHYPPMSLREFVSKKYKGGVHTHRNYNLPYEDWWDHIDWQSNNYNFNKNRILLESTCSAFNILFWDLYINREDSKVPYDFVEYGVYSSIGPHTHSAIANYFIKKLNNRLSLFESTQS</sequence>
<evidence type="ECO:0000313" key="1">
    <source>
        <dbReference type="EMBL" id="CAB4129079.1"/>
    </source>
</evidence>
<name>A0A6J5LBD6_9CAUD</name>
<evidence type="ECO:0008006" key="2">
    <source>
        <dbReference type="Google" id="ProtNLM"/>
    </source>
</evidence>
<dbReference type="SUPFAM" id="SSF52266">
    <property type="entry name" value="SGNH hydrolase"/>
    <property type="match status" value="1"/>
</dbReference>
<dbReference type="EMBL" id="LR796233">
    <property type="protein sequence ID" value="CAB4129079.1"/>
    <property type="molecule type" value="Genomic_DNA"/>
</dbReference>
<dbReference type="Gene3D" id="3.40.50.1110">
    <property type="entry name" value="SGNH hydrolase"/>
    <property type="match status" value="1"/>
</dbReference>
<protein>
    <recommendedName>
        <fullName evidence="2">SGNH hydrolase-type esterase domain-containing protein</fullName>
    </recommendedName>
</protein>